<evidence type="ECO:0000313" key="3">
    <source>
        <dbReference type="Proteomes" id="UP000244168"/>
    </source>
</evidence>
<dbReference type="AlphaFoldDB" id="A0A2T5JGT7"/>
<dbReference type="InterPro" id="IPR001173">
    <property type="entry name" value="Glyco_trans_2-like"/>
</dbReference>
<comment type="caution">
    <text evidence="2">The sequence shown here is derived from an EMBL/GenBank/DDBJ whole genome shotgun (WGS) entry which is preliminary data.</text>
</comment>
<proteinExistence type="predicted"/>
<dbReference type="Proteomes" id="UP000244168">
    <property type="component" value="Unassembled WGS sequence"/>
</dbReference>
<dbReference type="EMBL" id="QAOQ01000001">
    <property type="protein sequence ID" value="PTR01629.1"/>
    <property type="molecule type" value="Genomic_DNA"/>
</dbReference>
<dbReference type="Pfam" id="PF00535">
    <property type="entry name" value="Glycos_transf_2"/>
    <property type="match status" value="1"/>
</dbReference>
<name>A0A2T5JGT7_9SPHI</name>
<accession>A0A2T5JGT7</accession>
<dbReference type="SUPFAM" id="SSF53448">
    <property type="entry name" value="Nucleotide-diphospho-sugar transferases"/>
    <property type="match status" value="1"/>
</dbReference>
<dbReference type="Gene3D" id="3.90.550.10">
    <property type="entry name" value="Spore Coat Polysaccharide Biosynthesis Protein SpsA, Chain A"/>
    <property type="match status" value="1"/>
</dbReference>
<gene>
    <name evidence="2" type="ORF">C8P68_101866</name>
</gene>
<dbReference type="InterPro" id="IPR029044">
    <property type="entry name" value="Nucleotide-diphossugar_trans"/>
</dbReference>
<dbReference type="InterPro" id="IPR050256">
    <property type="entry name" value="Glycosyltransferase_2"/>
</dbReference>
<evidence type="ECO:0000259" key="1">
    <source>
        <dbReference type="Pfam" id="PF00535"/>
    </source>
</evidence>
<protein>
    <recommendedName>
        <fullName evidence="1">Glycosyltransferase 2-like domain-containing protein</fullName>
    </recommendedName>
</protein>
<feature type="domain" description="Glycosyltransferase 2-like" evidence="1">
    <location>
        <begin position="13"/>
        <end position="172"/>
    </location>
</feature>
<dbReference type="CDD" id="cd04179">
    <property type="entry name" value="DPM_DPG-synthase_like"/>
    <property type="match status" value="1"/>
</dbReference>
<evidence type="ECO:0000313" key="2">
    <source>
        <dbReference type="EMBL" id="PTR01629.1"/>
    </source>
</evidence>
<dbReference type="PANTHER" id="PTHR48090:SF7">
    <property type="entry name" value="RFBJ PROTEIN"/>
    <property type="match status" value="1"/>
</dbReference>
<organism evidence="2 3">
    <name type="scientific">Mucilaginibacter yixingensis</name>
    <dbReference type="NCBI Taxonomy" id="1295612"/>
    <lineage>
        <taxon>Bacteria</taxon>
        <taxon>Pseudomonadati</taxon>
        <taxon>Bacteroidota</taxon>
        <taxon>Sphingobacteriia</taxon>
        <taxon>Sphingobacteriales</taxon>
        <taxon>Sphingobacteriaceae</taxon>
        <taxon>Mucilaginibacter</taxon>
    </lineage>
</organism>
<sequence>MNHQPEVLQRVLIIIPCYNEEAALPSLLQQLKQLTPPTGYSFQFAVINDGSVDATAQIATAAGVIILNLPINLGIGAAVQTGLLYAQQNHFSLAIQLDGDGQHPPTEIEQLLRYYEQTNASLVIGSRFSGIDSFRSTPGRRAGIGYLSWLAKLLTSQRIYDITSGFRLFDEKAIELGAISYPDEYPEPESIILFSRSGLEIGEVAVNMQARQGGRSSIRNFTSLYYCAKVTLAMLFTAIRKLN</sequence>
<reference evidence="2 3" key="1">
    <citation type="submission" date="2018-04" db="EMBL/GenBank/DDBJ databases">
        <title>Genomic Encyclopedia of Archaeal and Bacterial Type Strains, Phase II (KMG-II): from individual species to whole genera.</title>
        <authorList>
            <person name="Goeker M."/>
        </authorList>
    </citation>
    <scope>NUCLEOTIDE SEQUENCE [LARGE SCALE GENOMIC DNA]</scope>
    <source>
        <strain evidence="2 3">DSM 26809</strain>
    </source>
</reference>
<dbReference type="RefSeq" id="WP_107827003.1">
    <property type="nucleotide sequence ID" value="NZ_CP160205.1"/>
</dbReference>
<keyword evidence="3" id="KW-1185">Reference proteome</keyword>
<dbReference type="PANTHER" id="PTHR48090">
    <property type="entry name" value="UNDECAPRENYL-PHOSPHATE 4-DEOXY-4-FORMAMIDO-L-ARABINOSE TRANSFERASE-RELATED"/>
    <property type="match status" value="1"/>
</dbReference>
<dbReference type="OrthoDB" id="9810303at2"/>